<sequence length="329" mass="37423">MNQNLLDIVKQATGASDATQGEIIQSLWSGYGEIVRIQLKGAPVQSVVLKHVRFPTEADHPRGWHSDLSHARKVKSYDVEMAWYDQWSSRCSDGFPVPHCYFAATLADDEHVMVLEDLDASGYPLRRHEMDRPAVELCLKWLANFHATFMGETPRLLWETGTYWHLATRPDELEATDDPALKQAAAAIDAELNNCRFKTFVHGDAKIANFCFSADSKQVAAVDFQYVGGGCGMKDVIYLLGSCLDEYLCEAWEHELLDFYFNELKQAIDMQGKSTDWKALELEWRALFPIAWVDFNRFLAGWMPGHWKINSYSRRLTSEVITRLNSSAS</sequence>
<evidence type="ECO:0000259" key="1">
    <source>
        <dbReference type="SMART" id="SM00587"/>
    </source>
</evidence>
<dbReference type="GO" id="GO:0016301">
    <property type="term" value="F:kinase activity"/>
    <property type="evidence" value="ECO:0007669"/>
    <property type="project" value="UniProtKB-KW"/>
</dbReference>
<proteinExistence type="predicted"/>
<protein>
    <submittedName>
        <fullName evidence="2">Ecdysteroid kinase</fullName>
    </submittedName>
</protein>
<evidence type="ECO:0000313" key="3">
    <source>
        <dbReference type="Proteomes" id="UP000231701"/>
    </source>
</evidence>
<keyword evidence="2" id="KW-0808">Transferase</keyword>
<organism evidence="2 3">
    <name type="scientific">Mariprofundus aestuarium</name>
    <dbReference type="NCBI Taxonomy" id="1921086"/>
    <lineage>
        <taxon>Bacteria</taxon>
        <taxon>Pseudomonadati</taxon>
        <taxon>Pseudomonadota</taxon>
        <taxon>Candidatius Mariprofundia</taxon>
        <taxon>Mariprofundales</taxon>
        <taxon>Mariprofundaceae</taxon>
        <taxon>Mariprofundus</taxon>
    </lineage>
</organism>
<name>A0A2K8KXU2_MARES</name>
<gene>
    <name evidence="2" type="ORF">Ga0123461_1351</name>
</gene>
<dbReference type="InterPro" id="IPR011009">
    <property type="entry name" value="Kinase-like_dom_sf"/>
</dbReference>
<dbReference type="InterPro" id="IPR004119">
    <property type="entry name" value="EcKL"/>
</dbReference>
<dbReference type="AlphaFoldDB" id="A0A2K8KXU2"/>
<dbReference type="PANTHER" id="PTHR11012">
    <property type="entry name" value="PROTEIN KINASE-LIKE DOMAIN-CONTAINING"/>
    <property type="match status" value="1"/>
</dbReference>
<feature type="domain" description="CHK kinase-like" evidence="1">
    <location>
        <begin position="113"/>
        <end position="270"/>
    </location>
</feature>
<dbReference type="Proteomes" id="UP000231701">
    <property type="component" value="Chromosome"/>
</dbReference>
<keyword evidence="3" id="KW-1185">Reference proteome</keyword>
<reference evidence="2 3" key="1">
    <citation type="submission" date="2016-12" db="EMBL/GenBank/DDBJ databases">
        <title>Isolation and genomic insights into novel planktonic Zetaproteobacteria from stratified waters of the Chesapeake Bay.</title>
        <authorList>
            <person name="McAllister S.M."/>
            <person name="Kato S."/>
            <person name="Chan C.S."/>
            <person name="Chiu B.K."/>
            <person name="Field E.K."/>
        </authorList>
    </citation>
    <scope>NUCLEOTIDE SEQUENCE [LARGE SCALE GENOMIC DNA]</scope>
    <source>
        <strain evidence="2 3">CP-5</strain>
    </source>
</reference>
<dbReference type="OrthoDB" id="9769860at2"/>
<dbReference type="Pfam" id="PF02958">
    <property type="entry name" value="EcKL"/>
    <property type="match status" value="2"/>
</dbReference>
<dbReference type="SUPFAM" id="SSF56112">
    <property type="entry name" value="Protein kinase-like (PK-like)"/>
    <property type="match status" value="1"/>
</dbReference>
<dbReference type="PANTHER" id="PTHR11012:SF30">
    <property type="entry name" value="PROTEIN KINASE-LIKE DOMAIN-CONTAINING"/>
    <property type="match status" value="1"/>
</dbReference>
<dbReference type="EMBL" id="CP018799">
    <property type="protein sequence ID" value="ATX79767.1"/>
    <property type="molecule type" value="Genomic_DNA"/>
</dbReference>
<dbReference type="SMART" id="SM00587">
    <property type="entry name" value="CHK"/>
    <property type="match status" value="1"/>
</dbReference>
<dbReference type="Gene3D" id="3.90.1200.10">
    <property type="match status" value="1"/>
</dbReference>
<dbReference type="KEGG" id="maes:Ga0123461_1351"/>
<keyword evidence="2" id="KW-0418">Kinase</keyword>
<accession>A0A2K8KXU2</accession>
<dbReference type="InterPro" id="IPR015897">
    <property type="entry name" value="CHK_kinase-like"/>
</dbReference>
<dbReference type="RefSeq" id="WP_100277625.1">
    <property type="nucleotide sequence ID" value="NZ_CP018799.1"/>
</dbReference>
<evidence type="ECO:0000313" key="2">
    <source>
        <dbReference type="EMBL" id="ATX79767.1"/>
    </source>
</evidence>